<dbReference type="Proteomes" id="UP000294547">
    <property type="component" value="Unassembled WGS sequence"/>
</dbReference>
<evidence type="ECO:0000256" key="3">
    <source>
        <dbReference type="ARBA" id="ARBA00023163"/>
    </source>
</evidence>
<dbReference type="SMART" id="SM00895">
    <property type="entry name" value="FCD"/>
    <property type="match status" value="1"/>
</dbReference>
<dbReference type="InterPro" id="IPR000524">
    <property type="entry name" value="Tscrpt_reg_HTH_GntR"/>
</dbReference>
<comment type="caution">
    <text evidence="6">The sequence shown here is derived from an EMBL/GenBank/DDBJ whole genome shotgun (WGS) entry which is preliminary data.</text>
</comment>
<dbReference type="GO" id="GO:0003700">
    <property type="term" value="F:DNA-binding transcription factor activity"/>
    <property type="evidence" value="ECO:0007669"/>
    <property type="project" value="InterPro"/>
</dbReference>
<proteinExistence type="predicted"/>
<dbReference type="Gene3D" id="1.10.10.10">
    <property type="entry name" value="Winged helix-like DNA-binding domain superfamily/Winged helix DNA-binding domain"/>
    <property type="match status" value="1"/>
</dbReference>
<dbReference type="InterPro" id="IPR008920">
    <property type="entry name" value="TF_FadR/GntR_C"/>
</dbReference>
<dbReference type="SUPFAM" id="SSF48008">
    <property type="entry name" value="GntR ligand-binding domain-like"/>
    <property type="match status" value="1"/>
</dbReference>
<keyword evidence="1" id="KW-0805">Transcription regulation</keyword>
<dbReference type="InterPro" id="IPR036390">
    <property type="entry name" value="WH_DNA-bd_sf"/>
</dbReference>
<dbReference type="PANTHER" id="PTHR43537:SF5">
    <property type="entry name" value="UXU OPERON TRANSCRIPTIONAL REGULATOR"/>
    <property type="match status" value="1"/>
</dbReference>
<sequence>MAKTADTAPAEERTAAEGSAVDQTVVRIRELIRTRGLGVGDVLPAETELAAMFGASRNTVREAIRMLRAFGVLESRQKVGAVITDNRRAAVMNVFSFAIDLSADTFRDVQGFRRLVEVNLFDALVGRLTPEAVARLEGSIERMAAAEGPAEATAADYDFHAELVGLAGNRTLAEIYGILRPVMLTVMETGKALRRARDSTVAEHRGILEALTSGDRISYAYRVSRHLDAGLEYIAPAAPERGAAAPRRRGSSRRKPT</sequence>
<accession>A0A4R6R8I8</accession>
<keyword evidence="3" id="KW-0804">Transcription</keyword>
<organism evidence="6 7">
    <name type="scientific">Oharaeibacter diazotrophicus</name>
    <dbReference type="NCBI Taxonomy" id="1920512"/>
    <lineage>
        <taxon>Bacteria</taxon>
        <taxon>Pseudomonadati</taxon>
        <taxon>Pseudomonadota</taxon>
        <taxon>Alphaproteobacteria</taxon>
        <taxon>Hyphomicrobiales</taxon>
        <taxon>Pleomorphomonadaceae</taxon>
        <taxon>Oharaeibacter</taxon>
    </lineage>
</organism>
<dbReference type="PROSITE" id="PS50949">
    <property type="entry name" value="HTH_GNTR"/>
    <property type="match status" value="1"/>
</dbReference>
<dbReference type="Pfam" id="PF00392">
    <property type="entry name" value="GntR"/>
    <property type="match status" value="1"/>
</dbReference>
<evidence type="ECO:0000313" key="6">
    <source>
        <dbReference type="EMBL" id="TDP81896.1"/>
    </source>
</evidence>
<dbReference type="AlphaFoldDB" id="A0A4R6R8I8"/>
<dbReference type="Pfam" id="PF07729">
    <property type="entry name" value="FCD"/>
    <property type="match status" value="1"/>
</dbReference>
<dbReference type="EMBL" id="SNXY01000011">
    <property type="protein sequence ID" value="TDP81896.1"/>
    <property type="molecule type" value="Genomic_DNA"/>
</dbReference>
<feature type="region of interest" description="Disordered" evidence="4">
    <location>
        <begin position="238"/>
        <end position="257"/>
    </location>
</feature>
<dbReference type="RefSeq" id="WP_245515837.1">
    <property type="nucleotide sequence ID" value="NZ_BSPM01000002.1"/>
</dbReference>
<evidence type="ECO:0000256" key="1">
    <source>
        <dbReference type="ARBA" id="ARBA00023015"/>
    </source>
</evidence>
<reference evidence="6 7" key="1">
    <citation type="submission" date="2019-03" db="EMBL/GenBank/DDBJ databases">
        <title>Genomic Encyclopedia of Type Strains, Phase IV (KMG-IV): sequencing the most valuable type-strain genomes for metagenomic binning, comparative biology and taxonomic classification.</title>
        <authorList>
            <person name="Goeker M."/>
        </authorList>
    </citation>
    <scope>NUCLEOTIDE SEQUENCE [LARGE SCALE GENOMIC DNA]</scope>
    <source>
        <strain evidence="6 7">DSM 102969</strain>
    </source>
</reference>
<evidence type="ECO:0000313" key="7">
    <source>
        <dbReference type="Proteomes" id="UP000294547"/>
    </source>
</evidence>
<gene>
    <name evidence="6" type="ORF">EDD54_4156</name>
</gene>
<dbReference type="InterPro" id="IPR036388">
    <property type="entry name" value="WH-like_DNA-bd_sf"/>
</dbReference>
<dbReference type="SUPFAM" id="SSF46785">
    <property type="entry name" value="Winged helix' DNA-binding domain"/>
    <property type="match status" value="1"/>
</dbReference>
<dbReference type="PANTHER" id="PTHR43537">
    <property type="entry name" value="TRANSCRIPTIONAL REGULATOR, GNTR FAMILY"/>
    <property type="match status" value="1"/>
</dbReference>
<keyword evidence="7" id="KW-1185">Reference proteome</keyword>
<evidence type="ECO:0000256" key="4">
    <source>
        <dbReference type="SAM" id="MobiDB-lite"/>
    </source>
</evidence>
<feature type="domain" description="HTH gntR-type" evidence="5">
    <location>
        <begin position="18"/>
        <end position="86"/>
    </location>
</feature>
<name>A0A4R6R8I8_9HYPH</name>
<feature type="compositionally biased region" description="Basic residues" evidence="4">
    <location>
        <begin position="246"/>
        <end position="257"/>
    </location>
</feature>
<dbReference type="SMART" id="SM00345">
    <property type="entry name" value="HTH_GNTR"/>
    <property type="match status" value="1"/>
</dbReference>
<evidence type="ECO:0000256" key="2">
    <source>
        <dbReference type="ARBA" id="ARBA00023125"/>
    </source>
</evidence>
<dbReference type="InterPro" id="IPR011711">
    <property type="entry name" value="GntR_C"/>
</dbReference>
<dbReference type="Gene3D" id="1.20.120.530">
    <property type="entry name" value="GntR ligand-binding domain-like"/>
    <property type="match status" value="1"/>
</dbReference>
<dbReference type="CDD" id="cd07377">
    <property type="entry name" value="WHTH_GntR"/>
    <property type="match status" value="1"/>
</dbReference>
<protein>
    <submittedName>
        <fullName evidence="6">GntR family transcriptional regulator</fullName>
    </submittedName>
</protein>
<keyword evidence="2" id="KW-0238">DNA-binding</keyword>
<evidence type="ECO:0000259" key="5">
    <source>
        <dbReference type="PROSITE" id="PS50949"/>
    </source>
</evidence>
<dbReference type="PRINTS" id="PR00035">
    <property type="entry name" value="HTHGNTR"/>
</dbReference>
<dbReference type="GO" id="GO:0003677">
    <property type="term" value="F:DNA binding"/>
    <property type="evidence" value="ECO:0007669"/>
    <property type="project" value="UniProtKB-KW"/>
</dbReference>